<dbReference type="AlphaFoldDB" id="A0A4Z0GZN2"/>
<accession>A0A4Z0GZN2</accession>
<dbReference type="InterPro" id="IPR005097">
    <property type="entry name" value="Sacchrp_dh_NADP-bd"/>
</dbReference>
<dbReference type="PANTHER" id="PTHR43781">
    <property type="entry name" value="SACCHAROPINE DEHYDROGENASE"/>
    <property type="match status" value="1"/>
</dbReference>
<evidence type="ECO:0000313" key="2">
    <source>
        <dbReference type="EMBL" id="TGB02976.1"/>
    </source>
</evidence>
<protein>
    <submittedName>
        <fullName evidence="2">Saccharopine dehydrogenase</fullName>
    </submittedName>
</protein>
<proteinExistence type="predicted"/>
<gene>
    <name evidence="2" type="ORF">E4099_20315</name>
</gene>
<dbReference type="InterPro" id="IPR036291">
    <property type="entry name" value="NAD(P)-bd_dom_sf"/>
</dbReference>
<dbReference type="PANTHER" id="PTHR43781:SF1">
    <property type="entry name" value="SACCHAROPINE DEHYDROGENASE"/>
    <property type="match status" value="1"/>
</dbReference>
<name>A0A4Z0GZN2_9ACTN</name>
<dbReference type="SUPFAM" id="SSF51735">
    <property type="entry name" value="NAD(P)-binding Rossmann-fold domains"/>
    <property type="match status" value="1"/>
</dbReference>
<dbReference type="RefSeq" id="WP_135340522.1">
    <property type="nucleotide sequence ID" value="NZ_JBHLTX010000046.1"/>
</dbReference>
<dbReference type="EMBL" id="SRID01000205">
    <property type="protein sequence ID" value="TGB02976.1"/>
    <property type="molecule type" value="Genomic_DNA"/>
</dbReference>
<comment type="caution">
    <text evidence="2">The sequence shown here is derived from an EMBL/GenBank/DDBJ whole genome shotgun (WGS) entry which is preliminary data.</text>
</comment>
<dbReference type="OrthoDB" id="4420885at2"/>
<dbReference type="Gene3D" id="3.40.50.720">
    <property type="entry name" value="NAD(P)-binding Rossmann-like Domain"/>
    <property type="match status" value="1"/>
</dbReference>
<keyword evidence="3" id="KW-1185">Reference proteome</keyword>
<organism evidence="2 3">
    <name type="scientific">Streptomyces palmae</name>
    <dbReference type="NCBI Taxonomy" id="1701085"/>
    <lineage>
        <taxon>Bacteria</taxon>
        <taxon>Bacillati</taxon>
        <taxon>Actinomycetota</taxon>
        <taxon>Actinomycetes</taxon>
        <taxon>Kitasatosporales</taxon>
        <taxon>Streptomycetaceae</taxon>
        <taxon>Streptomyces</taxon>
    </lineage>
</organism>
<evidence type="ECO:0000313" key="3">
    <source>
        <dbReference type="Proteomes" id="UP000297948"/>
    </source>
</evidence>
<reference evidence="2 3" key="1">
    <citation type="submission" date="2019-03" db="EMBL/GenBank/DDBJ databases">
        <authorList>
            <person name="Gonzalez-Pimentel J.L."/>
        </authorList>
    </citation>
    <scope>NUCLEOTIDE SEQUENCE [LARGE SCALE GENOMIC DNA]</scope>
    <source>
        <strain evidence="2 3">JCM 31289</strain>
    </source>
</reference>
<sequence>MRIAVFGASGYTGRLAVAELARRGVPAVLVGRDAGRLRSAAEEAGIAAPEIRIAAADDLAGLTAALEGCEAVVNCAGPFHRWGEGVIRAALAAGCHYVDTTGEQPYLDRAFREFDEPARRAGRAVVPGTTDDGLPSDLIAALTAARVGEAAEIALVVDLVGGGASQGTVRSMGAIRDTLLSGGLGYEDAAWVPRATARRTEMVPADESEPRPVLRFALPAMVTVPRHVPTRRFEALATKEVSDLFTTLTPELADSLPFGPEVADRTAMRWSFAVEAVGVDGRRARGVVRGRDAYGTTAVIAVEAARRLVADGAPAGVLAHAQAFDPAGFLDHLGAHGVSWSVEDEPAPGHR</sequence>
<evidence type="ECO:0000259" key="1">
    <source>
        <dbReference type="Pfam" id="PF03435"/>
    </source>
</evidence>
<dbReference type="Proteomes" id="UP000297948">
    <property type="component" value="Unassembled WGS sequence"/>
</dbReference>
<dbReference type="Pfam" id="PF03435">
    <property type="entry name" value="Sacchrp_dh_NADP"/>
    <property type="match status" value="1"/>
</dbReference>
<feature type="domain" description="Saccharopine dehydrogenase NADP binding" evidence="1">
    <location>
        <begin position="3"/>
        <end position="125"/>
    </location>
</feature>